<evidence type="ECO:0000313" key="2">
    <source>
        <dbReference type="Proteomes" id="UP001057375"/>
    </source>
</evidence>
<reference evidence="1" key="1">
    <citation type="submission" date="2022-03" db="EMBL/GenBank/DDBJ databases">
        <title>Draft genome sequence of Aduncisulcus paluster, a free-living microaerophilic Fornicata.</title>
        <authorList>
            <person name="Yuyama I."/>
            <person name="Kume K."/>
            <person name="Tamura T."/>
            <person name="Inagaki Y."/>
            <person name="Hashimoto T."/>
        </authorList>
    </citation>
    <scope>NUCLEOTIDE SEQUENCE</scope>
    <source>
        <strain evidence="1">NY0171</strain>
    </source>
</reference>
<dbReference type="EMBL" id="BQXS01002731">
    <property type="protein sequence ID" value="GKT32977.1"/>
    <property type="molecule type" value="Genomic_DNA"/>
</dbReference>
<sequence>MVERLNGLVKKSLKQLKATHPEGTLDLERLVPAV</sequence>
<dbReference type="Proteomes" id="UP001057375">
    <property type="component" value="Unassembled WGS sequence"/>
</dbReference>
<comment type="caution">
    <text evidence="1">The sequence shown here is derived from an EMBL/GenBank/DDBJ whole genome shotgun (WGS) entry which is preliminary data.</text>
</comment>
<organism evidence="1 2">
    <name type="scientific">Aduncisulcus paluster</name>
    <dbReference type="NCBI Taxonomy" id="2918883"/>
    <lineage>
        <taxon>Eukaryota</taxon>
        <taxon>Metamonada</taxon>
        <taxon>Carpediemonas-like organisms</taxon>
        <taxon>Aduncisulcus</taxon>
    </lineage>
</organism>
<evidence type="ECO:0000313" key="1">
    <source>
        <dbReference type="EMBL" id="GKT32977.1"/>
    </source>
</evidence>
<feature type="non-terminal residue" evidence="1">
    <location>
        <position position="34"/>
    </location>
</feature>
<gene>
    <name evidence="1" type="ORF">ADUPG1_002377</name>
</gene>
<name>A0ABQ5KKE3_9EUKA</name>
<keyword evidence="2" id="KW-1185">Reference proteome</keyword>
<accession>A0ABQ5KKE3</accession>
<protein>
    <submittedName>
        <fullName evidence="1">Uncharacterized protein</fullName>
    </submittedName>
</protein>
<proteinExistence type="predicted"/>